<protein>
    <recommendedName>
        <fullName evidence="5">DNA methylase N-4/N-6 domain-containing protein</fullName>
    </recommendedName>
</protein>
<dbReference type="InterPro" id="IPR002941">
    <property type="entry name" value="DNA_methylase_N4/N6"/>
</dbReference>
<sequence>MQLFNGDCLEIMPDIPAGSVDLVFVDPPYNIKKAEWDKIENYQAWCESWVAECSRVLKPNGAFWVSHSISKVLALISAMIERHGRDQVNWIIWDKYNGGKVGGTILDRTLQTGIRMFATFSEYLIYHADEGEWKSQCDKERGFIFEPLRQYLEKAVLKAGWTKAQLKWQWMKERNNKSEMPRHWLEQKQFELPTRENYQWLRKHIGNTNLCREYEDLRHEYEDLRREYEDLRREYEDLRYTFNNPGKMSSVWQIPPAKANGHPTP</sequence>
<evidence type="ECO:0000259" key="5">
    <source>
        <dbReference type="Pfam" id="PF01555"/>
    </source>
</evidence>
<comment type="similarity">
    <text evidence="1">Belongs to the N(4)/N(6)-methyltransferase family.</text>
</comment>
<dbReference type="EMBL" id="BART01011096">
    <property type="protein sequence ID" value="GAG80704.1"/>
    <property type="molecule type" value="Genomic_DNA"/>
</dbReference>
<name>X1AFM0_9ZZZZ</name>
<dbReference type="InterPro" id="IPR002052">
    <property type="entry name" value="DNA_methylase_N6_adenine_CS"/>
</dbReference>
<feature type="coiled-coil region" evidence="4">
    <location>
        <begin position="207"/>
        <end position="241"/>
    </location>
</feature>
<accession>X1AFM0</accession>
<keyword evidence="2" id="KW-0489">Methyltransferase</keyword>
<dbReference type="Pfam" id="PF01555">
    <property type="entry name" value="N6_N4_Mtase"/>
    <property type="match status" value="1"/>
</dbReference>
<evidence type="ECO:0000256" key="2">
    <source>
        <dbReference type="ARBA" id="ARBA00022603"/>
    </source>
</evidence>
<dbReference type="GO" id="GO:0003677">
    <property type="term" value="F:DNA binding"/>
    <property type="evidence" value="ECO:0007669"/>
    <property type="project" value="InterPro"/>
</dbReference>
<gene>
    <name evidence="6" type="ORF">S01H4_23811</name>
</gene>
<evidence type="ECO:0000313" key="6">
    <source>
        <dbReference type="EMBL" id="GAG80704.1"/>
    </source>
</evidence>
<feature type="domain" description="DNA methylase N-4/N-6" evidence="5">
    <location>
        <begin position="20"/>
        <end position="183"/>
    </location>
</feature>
<dbReference type="InterPro" id="IPR001091">
    <property type="entry name" value="RM_Methyltransferase"/>
</dbReference>
<feature type="non-terminal residue" evidence="6">
    <location>
        <position position="265"/>
    </location>
</feature>
<reference evidence="6" key="1">
    <citation type="journal article" date="2014" name="Front. Microbiol.">
        <title>High frequency of phylogenetically diverse reductive dehalogenase-homologous genes in deep subseafloor sedimentary metagenomes.</title>
        <authorList>
            <person name="Kawai M."/>
            <person name="Futagami T."/>
            <person name="Toyoda A."/>
            <person name="Takaki Y."/>
            <person name="Nishi S."/>
            <person name="Hori S."/>
            <person name="Arai W."/>
            <person name="Tsubouchi T."/>
            <person name="Morono Y."/>
            <person name="Uchiyama I."/>
            <person name="Ito T."/>
            <person name="Fujiyama A."/>
            <person name="Inagaki F."/>
            <person name="Takami H."/>
        </authorList>
    </citation>
    <scope>NUCLEOTIDE SEQUENCE</scope>
    <source>
        <strain evidence="6">Expedition CK06-06</strain>
    </source>
</reference>
<dbReference type="PRINTS" id="PR00508">
    <property type="entry name" value="S21N4MTFRASE"/>
</dbReference>
<dbReference type="SUPFAM" id="SSF53335">
    <property type="entry name" value="S-adenosyl-L-methionine-dependent methyltransferases"/>
    <property type="match status" value="1"/>
</dbReference>
<dbReference type="PROSITE" id="PS00092">
    <property type="entry name" value="N6_MTASE"/>
    <property type="match status" value="1"/>
</dbReference>
<comment type="caution">
    <text evidence="6">The sequence shown here is derived from an EMBL/GenBank/DDBJ whole genome shotgun (WGS) entry which is preliminary data.</text>
</comment>
<proteinExistence type="inferred from homology"/>
<dbReference type="AlphaFoldDB" id="X1AFM0"/>
<organism evidence="6">
    <name type="scientific">marine sediment metagenome</name>
    <dbReference type="NCBI Taxonomy" id="412755"/>
    <lineage>
        <taxon>unclassified sequences</taxon>
        <taxon>metagenomes</taxon>
        <taxon>ecological metagenomes</taxon>
    </lineage>
</organism>
<dbReference type="CDD" id="cd02440">
    <property type="entry name" value="AdoMet_MTases"/>
    <property type="match status" value="1"/>
</dbReference>
<keyword evidence="3" id="KW-0808">Transferase</keyword>
<dbReference type="Gene3D" id="3.40.50.150">
    <property type="entry name" value="Vaccinia Virus protein VP39"/>
    <property type="match status" value="1"/>
</dbReference>
<dbReference type="GO" id="GO:0032259">
    <property type="term" value="P:methylation"/>
    <property type="evidence" value="ECO:0007669"/>
    <property type="project" value="UniProtKB-KW"/>
</dbReference>
<dbReference type="GO" id="GO:0008170">
    <property type="term" value="F:N-methyltransferase activity"/>
    <property type="evidence" value="ECO:0007669"/>
    <property type="project" value="InterPro"/>
</dbReference>
<evidence type="ECO:0000256" key="4">
    <source>
        <dbReference type="SAM" id="Coils"/>
    </source>
</evidence>
<keyword evidence="4" id="KW-0175">Coiled coil</keyword>
<evidence type="ECO:0000256" key="1">
    <source>
        <dbReference type="ARBA" id="ARBA00006594"/>
    </source>
</evidence>
<evidence type="ECO:0000256" key="3">
    <source>
        <dbReference type="ARBA" id="ARBA00022679"/>
    </source>
</evidence>
<dbReference type="InterPro" id="IPR029063">
    <property type="entry name" value="SAM-dependent_MTases_sf"/>
</dbReference>